<dbReference type="OrthoDB" id="2017893at2759"/>
<dbReference type="EMBL" id="SGPL01000133">
    <property type="protein sequence ID" value="THH16962.1"/>
    <property type="molecule type" value="Genomic_DNA"/>
</dbReference>
<evidence type="ECO:0000256" key="3">
    <source>
        <dbReference type="ARBA" id="ARBA00022912"/>
    </source>
</evidence>
<evidence type="ECO:0000259" key="6">
    <source>
        <dbReference type="PROSITE" id="PS50054"/>
    </source>
</evidence>
<accession>A0A4S4LWS1</accession>
<evidence type="ECO:0000313" key="9">
    <source>
        <dbReference type="Proteomes" id="UP000310158"/>
    </source>
</evidence>
<name>A0A4S4LWS1_9AGAM</name>
<dbReference type="GO" id="GO:0004722">
    <property type="term" value="F:protein serine/threonine phosphatase activity"/>
    <property type="evidence" value="ECO:0007669"/>
    <property type="project" value="UniProtKB-EC"/>
</dbReference>
<dbReference type="Gene3D" id="3.90.190.10">
    <property type="entry name" value="Protein tyrosine phosphatase superfamily"/>
    <property type="match status" value="1"/>
</dbReference>
<keyword evidence="9" id="KW-1185">Reference proteome</keyword>
<dbReference type="InterPro" id="IPR000387">
    <property type="entry name" value="Tyr_Pase_dom"/>
</dbReference>
<dbReference type="SUPFAM" id="SSF52799">
    <property type="entry name" value="(Phosphotyrosine protein) phosphatases II"/>
    <property type="match status" value="1"/>
</dbReference>
<keyword evidence="3" id="KW-0904">Protein phosphatase</keyword>
<dbReference type="InterPro" id="IPR020422">
    <property type="entry name" value="TYR_PHOSPHATASE_DUAL_dom"/>
</dbReference>
<gene>
    <name evidence="8" type="ORF">EW146_g3755</name>
</gene>
<dbReference type="Proteomes" id="UP000310158">
    <property type="component" value="Unassembled WGS sequence"/>
</dbReference>
<evidence type="ECO:0000259" key="7">
    <source>
        <dbReference type="PROSITE" id="PS50056"/>
    </source>
</evidence>
<dbReference type="CDD" id="cd14498">
    <property type="entry name" value="DSP"/>
    <property type="match status" value="1"/>
</dbReference>
<dbReference type="GO" id="GO:0007165">
    <property type="term" value="P:signal transduction"/>
    <property type="evidence" value="ECO:0007669"/>
    <property type="project" value="TreeGrafter"/>
</dbReference>
<feature type="domain" description="Tyrosine specific protein phosphatases" evidence="7">
    <location>
        <begin position="99"/>
        <end position="155"/>
    </location>
</feature>
<reference evidence="8 9" key="1">
    <citation type="submission" date="2019-02" db="EMBL/GenBank/DDBJ databases">
        <title>Genome sequencing of the rare red list fungi Bondarzewia mesenterica.</title>
        <authorList>
            <person name="Buettner E."/>
            <person name="Kellner H."/>
        </authorList>
    </citation>
    <scope>NUCLEOTIDE SEQUENCE [LARGE SCALE GENOMIC DNA]</scope>
    <source>
        <strain evidence="8 9">DSM 108281</strain>
    </source>
</reference>
<dbReference type="PANTHER" id="PTHR45948">
    <property type="entry name" value="DUAL SPECIFICITY PROTEIN PHOSPHATASE DDB_G0269404-RELATED"/>
    <property type="match status" value="1"/>
</dbReference>
<organism evidence="8 9">
    <name type="scientific">Bondarzewia mesenterica</name>
    <dbReference type="NCBI Taxonomy" id="1095465"/>
    <lineage>
        <taxon>Eukaryota</taxon>
        <taxon>Fungi</taxon>
        <taxon>Dikarya</taxon>
        <taxon>Basidiomycota</taxon>
        <taxon>Agaricomycotina</taxon>
        <taxon>Agaricomycetes</taxon>
        <taxon>Russulales</taxon>
        <taxon>Bondarzewiaceae</taxon>
        <taxon>Bondarzewia</taxon>
    </lineage>
</organism>
<dbReference type="GO" id="GO:0005829">
    <property type="term" value="C:cytosol"/>
    <property type="evidence" value="ECO:0007669"/>
    <property type="project" value="TreeGrafter"/>
</dbReference>
<dbReference type="Pfam" id="PF00782">
    <property type="entry name" value="DSPc"/>
    <property type="match status" value="1"/>
</dbReference>
<dbReference type="InterPro" id="IPR016130">
    <property type="entry name" value="Tyr_Pase_AS"/>
</dbReference>
<dbReference type="PROSITE" id="PS00383">
    <property type="entry name" value="TYR_PHOSPHATASE_1"/>
    <property type="match status" value="1"/>
</dbReference>
<protein>
    <submittedName>
        <fullName evidence="8">Uncharacterized protein</fullName>
    </submittedName>
</protein>
<dbReference type="AlphaFoldDB" id="A0A4S4LWS1"/>
<feature type="domain" description="Tyrosine-protein phosphatase" evidence="6">
    <location>
        <begin position="32"/>
        <end position="177"/>
    </location>
</feature>
<comment type="similarity">
    <text evidence="1">Belongs to the protein-tyrosine phosphatase family. Non-receptor class dual specificity subfamily.</text>
</comment>
<dbReference type="PROSITE" id="PS50056">
    <property type="entry name" value="TYR_PHOSPHATASE_2"/>
    <property type="match status" value="1"/>
</dbReference>
<dbReference type="InterPro" id="IPR029021">
    <property type="entry name" value="Prot-tyrosine_phosphatase-like"/>
</dbReference>
<comment type="catalytic activity">
    <reaction evidence="5">
        <text>O-phospho-L-threonyl-[protein] + H2O = L-threonyl-[protein] + phosphate</text>
        <dbReference type="Rhea" id="RHEA:47004"/>
        <dbReference type="Rhea" id="RHEA-COMP:11060"/>
        <dbReference type="Rhea" id="RHEA-COMP:11605"/>
        <dbReference type="ChEBI" id="CHEBI:15377"/>
        <dbReference type="ChEBI" id="CHEBI:30013"/>
        <dbReference type="ChEBI" id="CHEBI:43474"/>
        <dbReference type="ChEBI" id="CHEBI:61977"/>
        <dbReference type="EC" id="3.1.3.16"/>
    </reaction>
</comment>
<evidence type="ECO:0000256" key="2">
    <source>
        <dbReference type="ARBA" id="ARBA00022801"/>
    </source>
</evidence>
<dbReference type="PROSITE" id="PS50054">
    <property type="entry name" value="TYR_PHOSPHATASE_DUAL"/>
    <property type="match status" value="1"/>
</dbReference>
<evidence type="ECO:0000313" key="8">
    <source>
        <dbReference type="EMBL" id="THH16962.1"/>
    </source>
</evidence>
<comment type="caution">
    <text evidence="8">The sequence shown here is derived from an EMBL/GenBank/DDBJ whole genome shotgun (WGS) entry which is preliminary data.</text>
</comment>
<sequence>MLSFGSPTWQASLLSSAKQPSSRTKGNFGRAVASPIVPRLYLSDLTTACSVDTLERLGITHIVTVLDIEPPFPEPVLARKRLHISIADRPDAKLLPHLDDTTAFIRDALAENDENKVLVHCFMGVSRSASVVCAYLIATRDMSATSAIAFVKSKRGIVCPNTGFTLQLEQYAMEFVKGNGPRATISESIAGRIRKLKDAAGLAHMHHAS</sequence>
<evidence type="ECO:0000256" key="4">
    <source>
        <dbReference type="ARBA" id="ARBA00047761"/>
    </source>
</evidence>
<evidence type="ECO:0000256" key="1">
    <source>
        <dbReference type="ARBA" id="ARBA00008601"/>
    </source>
</evidence>
<dbReference type="GO" id="GO:0004725">
    <property type="term" value="F:protein tyrosine phosphatase activity"/>
    <property type="evidence" value="ECO:0007669"/>
    <property type="project" value="TreeGrafter"/>
</dbReference>
<proteinExistence type="inferred from homology"/>
<dbReference type="PANTHER" id="PTHR45948:SF2">
    <property type="entry name" value="DUAL SPECIFICITY PROTEIN PHOSPHATASE"/>
    <property type="match status" value="1"/>
</dbReference>
<keyword evidence="2" id="KW-0378">Hydrolase</keyword>
<dbReference type="InterPro" id="IPR000340">
    <property type="entry name" value="Dual-sp_phosphatase_cat-dom"/>
</dbReference>
<evidence type="ECO:0000256" key="5">
    <source>
        <dbReference type="ARBA" id="ARBA00048336"/>
    </source>
</evidence>
<comment type="catalytic activity">
    <reaction evidence="4">
        <text>O-phospho-L-seryl-[protein] + H2O = L-seryl-[protein] + phosphate</text>
        <dbReference type="Rhea" id="RHEA:20629"/>
        <dbReference type="Rhea" id="RHEA-COMP:9863"/>
        <dbReference type="Rhea" id="RHEA-COMP:11604"/>
        <dbReference type="ChEBI" id="CHEBI:15377"/>
        <dbReference type="ChEBI" id="CHEBI:29999"/>
        <dbReference type="ChEBI" id="CHEBI:43474"/>
        <dbReference type="ChEBI" id="CHEBI:83421"/>
        <dbReference type="EC" id="3.1.3.16"/>
    </reaction>
</comment>
<dbReference type="SMART" id="SM00195">
    <property type="entry name" value="DSPc"/>
    <property type="match status" value="1"/>
</dbReference>